<dbReference type="Gene3D" id="2.60.120.620">
    <property type="entry name" value="q2cbj1_9rhob like domain"/>
    <property type="match status" value="1"/>
</dbReference>
<organism evidence="8">
    <name type="scientific">Brachypodium distachyon</name>
    <name type="common">Purple false brome</name>
    <name type="synonym">Trachynia distachya</name>
    <dbReference type="NCBI Taxonomy" id="15368"/>
    <lineage>
        <taxon>Eukaryota</taxon>
        <taxon>Viridiplantae</taxon>
        <taxon>Streptophyta</taxon>
        <taxon>Embryophyta</taxon>
        <taxon>Tracheophyta</taxon>
        <taxon>Spermatophyta</taxon>
        <taxon>Magnoliopsida</taxon>
        <taxon>Liliopsida</taxon>
        <taxon>Poales</taxon>
        <taxon>Poaceae</taxon>
        <taxon>BOP clade</taxon>
        <taxon>Pooideae</taxon>
        <taxon>Stipodae</taxon>
        <taxon>Brachypodieae</taxon>
        <taxon>Brachypodium</taxon>
    </lineage>
</organism>
<dbReference type="EnsemblPlants" id="KQK03039">
    <property type="protein sequence ID" value="KQK03039"/>
    <property type="gene ID" value="BRADI_2g05177v3"/>
</dbReference>
<dbReference type="InterPro" id="IPR006620">
    <property type="entry name" value="Pro_4_hyd_alph"/>
</dbReference>
<dbReference type="GO" id="GO:0051213">
    <property type="term" value="F:dioxygenase activity"/>
    <property type="evidence" value="ECO:0007669"/>
    <property type="project" value="UniProtKB-KW"/>
</dbReference>
<evidence type="ECO:0000313" key="9">
    <source>
        <dbReference type="EnsemblPlants" id="KQK03039"/>
    </source>
</evidence>
<feature type="domain" description="Fe2OG dioxygenase" evidence="7">
    <location>
        <begin position="200"/>
        <end position="299"/>
    </location>
</feature>
<keyword evidence="6" id="KW-0408">Iron</keyword>
<gene>
    <name evidence="8" type="ORF">BRADI_2g05177v3</name>
</gene>
<name>A0A0Q3FUM7_BRADI</name>
<dbReference type="PANTHER" id="PTHR24014">
    <property type="entry name" value="2-OXOGLUTARATE AND IRON-DEPENDENT OXYGENASE DOMAIN-CONTAINING PROTEIN 2"/>
    <property type="match status" value="1"/>
</dbReference>
<feature type="non-terminal residue" evidence="8">
    <location>
        <position position="1"/>
    </location>
</feature>
<sequence>FSDALDGRPEVFEVMEQHLPLALYNAPRDVKLSFMRRILARDTPPPRALREIEITMHRQKRLSSYEIPSIYPLNILQPLYPQLYRMNPSGFFMPSFLRAIRGDPLESFRDVMRPVAPVVVAFPMLRPGFCDMLVAEVQNFYMWACTTKQKILRTNALNTSPYGVVLSDMGMQGVLDDLMKQFVSPISTVFFSEVGGGSLDSHVSFVNLYHGDDNNGTDWHVDDSEVTLSVCLGKEFTGGEMYFNGRRCENHTTSMEKDEEKVIHPQVPGEALLHHGRHRHSVFPTFSGFRADMTMWCRSSVFRELRKYKTDFSNWCGECKNLGVQM</sequence>
<evidence type="ECO:0000256" key="4">
    <source>
        <dbReference type="ARBA" id="ARBA00022964"/>
    </source>
</evidence>
<evidence type="ECO:0000256" key="3">
    <source>
        <dbReference type="ARBA" id="ARBA00022896"/>
    </source>
</evidence>
<dbReference type="AlphaFoldDB" id="A0A0Q3FUM7"/>
<evidence type="ECO:0000313" key="8">
    <source>
        <dbReference type="EMBL" id="KQK03039.1"/>
    </source>
</evidence>
<proteinExistence type="predicted"/>
<accession>A0A0Q3FUM7</accession>
<evidence type="ECO:0000256" key="6">
    <source>
        <dbReference type="ARBA" id="ARBA00023004"/>
    </source>
</evidence>
<keyword evidence="5" id="KW-0560">Oxidoreductase</keyword>
<dbReference type="Proteomes" id="UP000008810">
    <property type="component" value="Chromosome 2"/>
</dbReference>
<evidence type="ECO:0000313" key="10">
    <source>
        <dbReference type="Proteomes" id="UP000008810"/>
    </source>
</evidence>
<dbReference type="GO" id="GO:0005506">
    <property type="term" value="F:iron ion binding"/>
    <property type="evidence" value="ECO:0007669"/>
    <property type="project" value="InterPro"/>
</dbReference>
<dbReference type="ExpressionAtlas" id="A0A0Q3FUM7">
    <property type="expression patterns" value="baseline"/>
</dbReference>
<evidence type="ECO:0000256" key="2">
    <source>
        <dbReference type="ARBA" id="ARBA00022723"/>
    </source>
</evidence>
<protein>
    <recommendedName>
        <fullName evidence="7">Fe2OG dioxygenase domain-containing protein</fullName>
    </recommendedName>
</protein>
<dbReference type="OrthoDB" id="1736837at2759"/>
<dbReference type="Gramene" id="KQK03039">
    <property type="protein sequence ID" value="KQK03039"/>
    <property type="gene ID" value="BRADI_2g05177v3"/>
</dbReference>
<dbReference type="PROSITE" id="PS51471">
    <property type="entry name" value="FE2OG_OXY"/>
    <property type="match status" value="1"/>
</dbReference>
<dbReference type="EMBL" id="CM000881">
    <property type="protein sequence ID" value="KQK03039.1"/>
    <property type="molecule type" value="Genomic_DNA"/>
</dbReference>
<reference evidence="8 9" key="1">
    <citation type="journal article" date="2010" name="Nature">
        <title>Genome sequencing and analysis of the model grass Brachypodium distachyon.</title>
        <authorList>
            <consortium name="International Brachypodium Initiative"/>
        </authorList>
    </citation>
    <scope>NUCLEOTIDE SEQUENCE [LARGE SCALE GENOMIC DNA]</scope>
    <source>
        <strain evidence="8 9">Bd21</strain>
    </source>
</reference>
<dbReference type="GO" id="GO:0031418">
    <property type="term" value="F:L-ascorbic acid binding"/>
    <property type="evidence" value="ECO:0007669"/>
    <property type="project" value="UniProtKB-KW"/>
</dbReference>
<dbReference type="PANTHER" id="PTHR24014:SF4">
    <property type="entry name" value="2-OXOGLUTARATE AND IRON-DEPENDENT OXYGENASE DOMAIN-CONTAINING PROTEIN 2"/>
    <property type="match status" value="1"/>
</dbReference>
<reference evidence="9" key="3">
    <citation type="submission" date="2018-08" db="UniProtKB">
        <authorList>
            <consortium name="EnsemblPlants"/>
        </authorList>
    </citation>
    <scope>IDENTIFICATION</scope>
    <source>
        <strain evidence="9">cv. Bd21</strain>
    </source>
</reference>
<reference evidence="8" key="2">
    <citation type="submission" date="2017-06" db="EMBL/GenBank/DDBJ databases">
        <title>WGS assembly of Brachypodium distachyon.</title>
        <authorList>
            <consortium name="The International Brachypodium Initiative"/>
            <person name="Lucas S."/>
            <person name="Harmon-Smith M."/>
            <person name="Lail K."/>
            <person name="Tice H."/>
            <person name="Grimwood J."/>
            <person name="Bruce D."/>
            <person name="Barry K."/>
            <person name="Shu S."/>
            <person name="Lindquist E."/>
            <person name="Wang M."/>
            <person name="Pitluck S."/>
            <person name="Vogel J.P."/>
            <person name="Garvin D.F."/>
            <person name="Mockler T.C."/>
            <person name="Schmutz J."/>
            <person name="Rokhsar D."/>
            <person name="Bevan M.W."/>
        </authorList>
    </citation>
    <scope>NUCLEOTIDE SEQUENCE</scope>
    <source>
        <strain evidence="8">Bd21</strain>
    </source>
</reference>
<dbReference type="SUPFAM" id="SSF51197">
    <property type="entry name" value="Clavaminate synthase-like"/>
    <property type="match status" value="1"/>
</dbReference>
<keyword evidence="4" id="KW-0223">Dioxygenase</keyword>
<dbReference type="InParanoid" id="A0A0Q3FUM7"/>
<dbReference type="SMART" id="SM00702">
    <property type="entry name" value="P4Hc"/>
    <property type="match status" value="1"/>
</dbReference>
<keyword evidence="3" id="KW-0847">Vitamin C</keyword>
<dbReference type="GO" id="GO:0016705">
    <property type="term" value="F:oxidoreductase activity, acting on paired donors, with incorporation or reduction of molecular oxygen"/>
    <property type="evidence" value="ECO:0007669"/>
    <property type="project" value="InterPro"/>
</dbReference>
<keyword evidence="2" id="KW-0479">Metal-binding</keyword>
<evidence type="ECO:0000259" key="7">
    <source>
        <dbReference type="PROSITE" id="PS51471"/>
    </source>
</evidence>
<dbReference type="InterPro" id="IPR005123">
    <property type="entry name" value="Oxoglu/Fe-dep_dioxygenase_dom"/>
</dbReference>
<evidence type="ECO:0000256" key="1">
    <source>
        <dbReference type="ARBA" id="ARBA00001961"/>
    </source>
</evidence>
<dbReference type="Pfam" id="PF25238">
    <property type="entry name" value="OGFOD2-like"/>
    <property type="match status" value="1"/>
</dbReference>
<evidence type="ECO:0000256" key="5">
    <source>
        <dbReference type="ARBA" id="ARBA00023002"/>
    </source>
</evidence>
<keyword evidence="10" id="KW-1185">Reference proteome</keyword>
<comment type="cofactor">
    <cofactor evidence="1">
        <name>L-ascorbate</name>
        <dbReference type="ChEBI" id="CHEBI:38290"/>
    </cofactor>
</comment>